<dbReference type="GO" id="GO:0009423">
    <property type="term" value="P:chorismate biosynthetic process"/>
    <property type="evidence" value="ECO:0007669"/>
    <property type="project" value="UniProtKB-UniRule"/>
</dbReference>
<keyword evidence="6 8" id="KW-0057">Aromatic amino acid biosynthesis</keyword>
<feature type="binding site" evidence="8">
    <location>
        <position position="170"/>
    </location>
    <ligand>
        <name>phosphoenolpyruvate</name>
        <dbReference type="ChEBI" id="CHEBI:58702"/>
    </ligand>
</feature>
<keyword evidence="11" id="KW-1185">Reference proteome</keyword>
<dbReference type="NCBIfam" id="TIGR01356">
    <property type="entry name" value="aroA"/>
    <property type="match status" value="1"/>
</dbReference>
<dbReference type="InterPro" id="IPR036968">
    <property type="entry name" value="Enolpyruvate_Tfrase_sf"/>
</dbReference>
<evidence type="ECO:0000256" key="5">
    <source>
        <dbReference type="ARBA" id="ARBA00022679"/>
    </source>
</evidence>
<keyword evidence="4 8" id="KW-0028">Amino-acid biosynthesis</keyword>
<dbReference type="CDD" id="cd01556">
    <property type="entry name" value="EPSP_synthase"/>
    <property type="match status" value="1"/>
</dbReference>
<evidence type="ECO:0000256" key="1">
    <source>
        <dbReference type="ARBA" id="ARBA00004811"/>
    </source>
</evidence>
<dbReference type="PANTHER" id="PTHR21090:SF5">
    <property type="entry name" value="PENTAFUNCTIONAL AROM POLYPEPTIDE"/>
    <property type="match status" value="1"/>
</dbReference>
<dbReference type="STRING" id="222136.BBW65_02790"/>
<feature type="domain" description="Enolpyruvate transferase" evidence="9">
    <location>
        <begin position="19"/>
        <end position="423"/>
    </location>
</feature>
<evidence type="ECO:0000256" key="7">
    <source>
        <dbReference type="ARBA" id="ARBA00044633"/>
    </source>
</evidence>
<comment type="similarity">
    <text evidence="2 8">Belongs to the EPSP synthase family.</text>
</comment>
<dbReference type="InterPro" id="IPR013792">
    <property type="entry name" value="RNA3'P_cycl/enolpyr_Trfase_a/b"/>
</dbReference>
<evidence type="ECO:0000256" key="3">
    <source>
        <dbReference type="ARBA" id="ARBA00022490"/>
    </source>
</evidence>
<evidence type="ECO:0000313" key="10">
    <source>
        <dbReference type="EMBL" id="ANV97794.1"/>
    </source>
</evidence>
<dbReference type="GO" id="GO:0009073">
    <property type="term" value="P:aromatic amino acid family biosynthetic process"/>
    <property type="evidence" value="ECO:0007669"/>
    <property type="project" value="UniProtKB-KW"/>
</dbReference>
<name>A0A1B1U4S0_9HELI</name>
<dbReference type="Proteomes" id="UP000092884">
    <property type="component" value="Chromosome"/>
</dbReference>
<dbReference type="GO" id="GO:0008652">
    <property type="term" value="P:amino acid biosynthetic process"/>
    <property type="evidence" value="ECO:0007669"/>
    <property type="project" value="UniProtKB-KW"/>
</dbReference>
<feature type="binding site" evidence="8">
    <location>
        <position position="168"/>
    </location>
    <ligand>
        <name>3-phosphoshikimate</name>
        <dbReference type="ChEBI" id="CHEBI:145989"/>
    </ligand>
</feature>
<organism evidence="10 11">
    <name type="scientific">Helicobacter enhydrae</name>
    <dbReference type="NCBI Taxonomy" id="222136"/>
    <lineage>
        <taxon>Bacteria</taxon>
        <taxon>Pseudomonadati</taxon>
        <taxon>Campylobacterota</taxon>
        <taxon>Epsilonproteobacteria</taxon>
        <taxon>Campylobacterales</taxon>
        <taxon>Helicobacteraceae</taxon>
        <taxon>Helicobacter</taxon>
    </lineage>
</organism>
<gene>
    <name evidence="8" type="primary">aroA</name>
    <name evidence="10" type="ORF">BBW65_02790</name>
</gene>
<dbReference type="OrthoDB" id="9809920at2"/>
<comment type="catalytic activity">
    <reaction evidence="7">
        <text>3-phosphoshikimate + phosphoenolpyruvate = 5-O-(1-carboxyvinyl)-3-phosphoshikimate + phosphate</text>
        <dbReference type="Rhea" id="RHEA:21256"/>
        <dbReference type="ChEBI" id="CHEBI:43474"/>
        <dbReference type="ChEBI" id="CHEBI:57701"/>
        <dbReference type="ChEBI" id="CHEBI:58702"/>
        <dbReference type="ChEBI" id="CHEBI:145989"/>
        <dbReference type="EC" id="2.5.1.19"/>
    </reaction>
    <physiologicalReaction direction="left-to-right" evidence="7">
        <dbReference type="Rhea" id="RHEA:21257"/>
    </physiologicalReaction>
</comment>
<dbReference type="FunFam" id="3.65.10.10:FF:000005">
    <property type="entry name" value="3-phosphoshikimate 1-carboxyvinyltransferase"/>
    <property type="match status" value="1"/>
</dbReference>
<comment type="subcellular location">
    <subcellularLocation>
        <location evidence="8">Cytoplasm</location>
    </subcellularLocation>
</comment>
<feature type="binding site" evidence="8">
    <location>
        <position position="94"/>
    </location>
    <ligand>
        <name>phosphoenolpyruvate</name>
        <dbReference type="ChEBI" id="CHEBI:58702"/>
    </ligand>
</feature>
<accession>A0A1B1U4S0</accession>
<evidence type="ECO:0000256" key="2">
    <source>
        <dbReference type="ARBA" id="ARBA00009948"/>
    </source>
</evidence>
<sequence>MIKICPKHSIQETLVFDEIGRDKSLSHRAIIFALLADTPTYIHHCLDAQDTLATLHIAHQLGAEMQRQGHTLIITPPTSKCLASDVNLQCHNSGTTMRLYMGLLSGFDGNRFYFDGDSSLQKRPMQRIRDFLEPMGAVFADGSTPLYPPFCLQGSKLSALHHISPISSAQSKSAFILAALQAQGTSFYSEPYKSRDHSERLLLAMGAQIKITQNTGYQLTIHPLRHKLRSLDFEIPNDPSSVFFFIVACLISPKSHCIFTNVLLNPTRIYALSILKQMGANITWHTTSSQIEEIGTIEVRSSTLSATTLNSQIAWCIDEIPALCIAFACANGESIIRNAGELRIKESDRLASIAHNLQALGIQVEEYDDGLKITGGEFQQNAKLQSFGDHRIAMAFSLVGIKTQVWIENTECVNISLPNFYQILEHFVELQ</sequence>
<dbReference type="GO" id="GO:0003866">
    <property type="term" value="F:3-phosphoshikimate 1-carboxyvinyltransferase activity"/>
    <property type="evidence" value="ECO:0007669"/>
    <property type="project" value="UniProtKB-UniRule"/>
</dbReference>
<dbReference type="InterPro" id="IPR023193">
    <property type="entry name" value="EPSP_synthase_CS"/>
</dbReference>
<dbReference type="HAMAP" id="MF_00210">
    <property type="entry name" value="EPSP_synth"/>
    <property type="match status" value="1"/>
</dbReference>
<dbReference type="AlphaFoldDB" id="A0A1B1U4S0"/>
<feature type="binding site" evidence="8">
    <location>
        <position position="318"/>
    </location>
    <ligand>
        <name>3-phosphoshikimate</name>
        <dbReference type="ChEBI" id="CHEBI:145989"/>
    </ligand>
</feature>
<dbReference type="SUPFAM" id="SSF55205">
    <property type="entry name" value="EPT/RTPC-like"/>
    <property type="match status" value="1"/>
</dbReference>
<feature type="binding site" evidence="8">
    <location>
        <position position="391"/>
    </location>
    <ligand>
        <name>phosphoenolpyruvate</name>
        <dbReference type="ChEBI" id="CHEBI:58702"/>
    </ligand>
</feature>
<dbReference type="PIRSF" id="PIRSF000505">
    <property type="entry name" value="EPSPS"/>
    <property type="match status" value="1"/>
</dbReference>
<keyword evidence="3 8" id="KW-0963">Cytoplasm</keyword>
<dbReference type="GO" id="GO:0005737">
    <property type="term" value="C:cytoplasm"/>
    <property type="evidence" value="ECO:0007669"/>
    <property type="project" value="UniProtKB-SubCell"/>
</dbReference>
<dbReference type="UniPathway" id="UPA00053">
    <property type="reaction ID" value="UER00089"/>
</dbReference>
<keyword evidence="5 8" id="KW-0808">Transferase</keyword>
<feature type="binding site" evidence="8">
    <location>
        <position position="28"/>
    </location>
    <ligand>
        <name>3-phosphoshikimate</name>
        <dbReference type="ChEBI" id="CHEBI:145989"/>
    </ligand>
</feature>
<dbReference type="Gene3D" id="3.65.10.10">
    <property type="entry name" value="Enolpyruvate transferase domain"/>
    <property type="match status" value="2"/>
</dbReference>
<feature type="binding site" evidence="8">
    <location>
        <position position="345"/>
    </location>
    <ligand>
        <name>3-phosphoshikimate</name>
        <dbReference type="ChEBI" id="CHEBI:145989"/>
    </ligand>
</feature>
<reference evidence="11" key="1">
    <citation type="submission" date="2016-07" db="EMBL/GenBank/DDBJ databases">
        <authorList>
            <person name="Florea S."/>
            <person name="Webb J.S."/>
            <person name="Jaromczyk J."/>
            <person name="Schardl C.L."/>
        </authorList>
    </citation>
    <scope>NUCLEOTIDE SEQUENCE [LARGE SCALE GENOMIC DNA]</scope>
    <source>
        <strain evidence="11">MIT 01-6242</strain>
    </source>
</reference>
<evidence type="ECO:0000259" key="9">
    <source>
        <dbReference type="Pfam" id="PF00275"/>
    </source>
</evidence>
<comment type="caution">
    <text evidence="8">Lacks conserved residue(s) required for the propagation of feature annotation.</text>
</comment>
<dbReference type="InterPro" id="IPR001986">
    <property type="entry name" value="Enolpyruvate_Tfrase_dom"/>
</dbReference>
<feature type="binding site" evidence="8">
    <location>
        <position position="23"/>
    </location>
    <ligand>
        <name>3-phosphoshikimate</name>
        <dbReference type="ChEBI" id="CHEBI:145989"/>
    </ligand>
</feature>
<dbReference type="KEGG" id="het:BBW65_02790"/>
<evidence type="ECO:0000256" key="4">
    <source>
        <dbReference type="ARBA" id="ARBA00022605"/>
    </source>
</evidence>
<dbReference type="RefSeq" id="WP_066339400.1">
    <property type="nucleotide sequence ID" value="NZ_CP016503.1"/>
</dbReference>
<protein>
    <recommendedName>
        <fullName evidence="8">3-phosphoshikimate 1-carboxyvinyltransferase</fullName>
        <ecNumber evidence="8">2.5.1.19</ecNumber>
    </recommendedName>
    <alternativeName>
        <fullName evidence="8">5-enolpyruvylshikimate-3-phosphate synthase</fullName>
        <shortName evidence="8">EPSP synthase</shortName>
        <shortName evidence="8">EPSPS</shortName>
    </alternativeName>
</protein>
<feature type="binding site" evidence="8">
    <location>
        <position position="23"/>
    </location>
    <ligand>
        <name>phosphoenolpyruvate</name>
        <dbReference type="ChEBI" id="CHEBI:58702"/>
    </ligand>
</feature>
<feature type="active site" description="Proton acceptor" evidence="8">
    <location>
        <position position="318"/>
    </location>
</feature>
<comment type="subunit">
    <text evidence="8">Monomer.</text>
</comment>
<dbReference type="EMBL" id="CP016503">
    <property type="protein sequence ID" value="ANV97794.1"/>
    <property type="molecule type" value="Genomic_DNA"/>
</dbReference>
<dbReference type="InterPro" id="IPR006264">
    <property type="entry name" value="EPSP_synthase"/>
</dbReference>
<comment type="function">
    <text evidence="8">Catalyzes the transfer of the enolpyruvyl moiety of phosphoenolpyruvate (PEP) to the 5-hydroxyl of shikimate-3-phosphate (S3P) to produce enolpyruvyl shikimate-3-phosphate and inorganic phosphate.</text>
</comment>
<dbReference type="Pfam" id="PF00275">
    <property type="entry name" value="EPSP_synthase"/>
    <property type="match status" value="1"/>
</dbReference>
<evidence type="ECO:0000256" key="8">
    <source>
        <dbReference type="HAMAP-Rule" id="MF_00210"/>
    </source>
</evidence>
<feature type="binding site" evidence="8">
    <location>
        <position position="24"/>
    </location>
    <ligand>
        <name>3-phosphoshikimate</name>
        <dbReference type="ChEBI" id="CHEBI:145989"/>
    </ligand>
</feature>
<comment type="pathway">
    <text evidence="1 8">Metabolic intermediate biosynthesis; chorismate biosynthesis; chorismate from D-erythrose 4-phosphate and phosphoenolpyruvate: step 6/7.</text>
</comment>
<feature type="binding site" evidence="8">
    <location>
        <position position="349"/>
    </location>
    <ligand>
        <name>phosphoenolpyruvate</name>
        <dbReference type="ChEBI" id="CHEBI:58702"/>
    </ligand>
</feature>
<evidence type="ECO:0000256" key="6">
    <source>
        <dbReference type="ARBA" id="ARBA00023141"/>
    </source>
</evidence>
<evidence type="ECO:0000313" key="11">
    <source>
        <dbReference type="Proteomes" id="UP000092884"/>
    </source>
</evidence>
<dbReference type="EC" id="2.5.1.19" evidence="8"/>
<feature type="binding site" evidence="8">
    <location>
        <position position="170"/>
    </location>
    <ligand>
        <name>3-phosphoshikimate</name>
        <dbReference type="ChEBI" id="CHEBI:145989"/>
    </ligand>
</feature>
<dbReference type="PROSITE" id="PS00885">
    <property type="entry name" value="EPSP_SYNTHASE_2"/>
    <property type="match status" value="1"/>
</dbReference>
<dbReference type="PANTHER" id="PTHR21090">
    <property type="entry name" value="AROM/DEHYDROQUINATE SYNTHASE"/>
    <property type="match status" value="1"/>
</dbReference>
<feature type="binding site" evidence="8">
    <location>
        <position position="123"/>
    </location>
    <ligand>
        <name>phosphoenolpyruvate</name>
        <dbReference type="ChEBI" id="CHEBI:58702"/>
    </ligand>
</feature>
<proteinExistence type="inferred from homology"/>